<proteinExistence type="predicted"/>
<dbReference type="OrthoDB" id="3699712at2"/>
<dbReference type="Proteomes" id="UP000318578">
    <property type="component" value="Unassembled WGS sequence"/>
</dbReference>
<dbReference type="EMBL" id="VJZA01000086">
    <property type="protein sequence ID" value="TVT17143.1"/>
    <property type="molecule type" value="Genomic_DNA"/>
</dbReference>
<comment type="caution">
    <text evidence="2">The sequence shown here is derived from an EMBL/GenBank/DDBJ whole genome shotgun (WGS) entry which is preliminary data.</text>
</comment>
<accession>A0A557ZYQ9</accession>
<evidence type="ECO:0000313" key="3">
    <source>
        <dbReference type="Proteomes" id="UP000318578"/>
    </source>
</evidence>
<organism evidence="2 3">
    <name type="scientific">Amycolatopsis acidiphila</name>
    <dbReference type="NCBI Taxonomy" id="715473"/>
    <lineage>
        <taxon>Bacteria</taxon>
        <taxon>Bacillati</taxon>
        <taxon>Actinomycetota</taxon>
        <taxon>Actinomycetes</taxon>
        <taxon>Pseudonocardiales</taxon>
        <taxon>Pseudonocardiaceae</taxon>
        <taxon>Amycolatopsis</taxon>
    </lineage>
</organism>
<dbReference type="Gene3D" id="3.10.350.10">
    <property type="entry name" value="LysM domain"/>
    <property type="match status" value="1"/>
</dbReference>
<sequence>MSAAVPERTATVTVGSGETLWDVAHHYAPASDADAVVARIKQLNNFGDATVVPGLPLTVPVDAQPLGAGR</sequence>
<evidence type="ECO:0000313" key="2">
    <source>
        <dbReference type="EMBL" id="TVT17143.1"/>
    </source>
</evidence>
<dbReference type="InterPro" id="IPR036779">
    <property type="entry name" value="LysM_dom_sf"/>
</dbReference>
<protein>
    <submittedName>
        <fullName evidence="2">LysM peptidoglycan-binding domain-containing protein</fullName>
    </submittedName>
</protein>
<name>A0A557ZYQ9_9PSEU</name>
<evidence type="ECO:0000259" key="1">
    <source>
        <dbReference type="Pfam" id="PF01476"/>
    </source>
</evidence>
<dbReference type="InterPro" id="IPR018392">
    <property type="entry name" value="LysM"/>
</dbReference>
<dbReference type="SUPFAM" id="SSF54106">
    <property type="entry name" value="LysM domain"/>
    <property type="match status" value="1"/>
</dbReference>
<gene>
    <name evidence="2" type="ORF">FNH06_32590</name>
</gene>
<reference evidence="2 3" key="1">
    <citation type="submission" date="2019-07" db="EMBL/GenBank/DDBJ databases">
        <title>New species of Amycolatopsis and Streptomyces.</title>
        <authorList>
            <person name="Duangmal K."/>
            <person name="Teo W.F.A."/>
            <person name="Lipun K."/>
        </authorList>
    </citation>
    <scope>NUCLEOTIDE SEQUENCE [LARGE SCALE GENOMIC DNA]</scope>
    <source>
        <strain evidence="2 3">JCM 30562</strain>
    </source>
</reference>
<keyword evidence="3" id="KW-1185">Reference proteome</keyword>
<feature type="domain" description="LysM" evidence="1">
    <location>
        <begin position="13"/>
        <end position="60"/>
    </location>
</feature>
<dbReference type="AlphaFoldDB" id="A0A557ZYQ9"/>
<dbReference type="CDD" id="cd00118">
    <property type="entry name" value="LysM"/>
    <property type="match status" value="1"/>
</dbReference>
<dbReference type="Pfam" id="PF01476">
    <property type="entry name" value="LysM"/>
    <property type="match status" value="1"/>
</dbReference>